<keyword evidence="3" id="KW-1185">Reference proteome</keyword>
<keyword evidence="1" id="KW-0472">Membrane</keyword>
<organism evidence="2 3">
    <name type="scientific">Desulfobotulus pelophilus</name>
    <dbReference type="NCBI Taxonomy" id="2823377"/>
    <lineage>
        <taxon>Bacteria</taxon>
        <taxon>Pseudomonadati</taxon>
        <taxon>Thermodesulfobacteriota</taxon>
        <taxon>Desulfobacteria</taxon>
        <taxon>Desulfobacterales</taxon>
        <taxon>Desulfobacteraceae</taxon>
        <taxon>Desulfobotulus</taxon>
    </lineage>
</organism>
<keyword evidence="1" id="KW-0812">Transmembrane</keyword>
<accession>A0ABT3N8N4</accession>
<name>A0ABT3N8N4_9BACT</name>
<reference evidence="2 3" key="1">
    <citation type="submission" date="2022-11" db="EMBL/GenBank/DDBJ databases">
        <title>Desulfobotulus tamanensis H1 sp. nov. - anaerobic, alkaliphilic, sulphate reducing bacterium isolated from terrestrial mud volcano.</title>
        <authorList>
            <person name="Frolova A."/>
            <person name="Merkel A.Y."/>
            <person name="Slobodkin A.I."/>
        </authorList>
    </citation>
    <scope>NUCLEOTIDE SEQUENCE [LARGE SCALE GENOMIC DNA]</scope>
    <source>
        <strain evidence="2 3">H1</strain>
    </source>
</reference>
<dbReference type="Proteomes" id="UP001209681">
    <property type="component" value="Unassembled WGS sequence"/>
</dbReference>
<evidence type="ECO:0000256" key="1">
    <source>
        <dbReference type="SAM" id="Phobius"/>
    </source>
</evidence>
<gene>
    <name evidence="2" type="ORF">OOT00_07450</name>
</gene>
<feature type="transmembrane region" description="Helical" evidence="1">
    <location>
        <begin position="73"/>
        <end position="93"/>
    </location>
</feature>
<evidence type="ECO:0000313" key="3">
    <source>
        <dbReference type="Proteomes" id="UP001209681"/>
    </source>
</evidence>
<comment type="caution">
    <text evidence="2">The sequence shown here is derived from an EMBL/GenBank/DDBJ whole genome shotgun (WGS) entry which is preliminary data.</text>
</comment>
<proteinExistence type="predicted"/>
<dbReference type="EMBL" id="JAPFPW010000007">
    <property type="protein sequence ID" value="MCW7753815.1"/>
    <property type="molecule type" value="Genomic_DNA"/>
</dbReference>
<protein>
    <submittedName>
        <fullName evidence="2">Uncharacterized protein</fullName>
    </submittedName>
</protein>
<sequence>MKAFAMIAAGIMTLAIGALVYVADRPVGIFSRLGDGLDFIHFGRLGYWLPDGLHPLGMALISAGVAGGRPASLRFWAIFWGIIGLCMETGQYFGKKTTAFLPAGWQDLPFVRETAAYFIHGTFDPMDMVAVLLGSLTAWLLSFAPWQRISPYPAIKNPAFLRTKKNPSPLPGLFETTRQKNNLSAYSQLKSKPPCDDDR</sequence>
<evidence type="ECO:0000313" key="2">
    <source>
        <dbReference type="EMBL" id="MCW7753815.1"/>
    </source>
</evidence>
<dbReference type="RefSeq" id="WP_265424685.1">
    <property type="nucleotide sequence ID" value="NZ_JAPFPW010000007.1"/>
</dbReference>
<feature type="transmembrane region" description="Helical" evidence="1">
    <location>
        <begin position="128"/>
        <end position="146"/>
    </location>
</feature>
<keyword evidence="1" id="KW-1133">Transmembrane helix</keyword>